<dbReference type="EMBL" id="CP070617">
    <property type="protein sequence ID" value="QSE87941.1"/>
    <property type="molecule type" value="Genomic_DNA"/>
</dbReference>
<evidence type="ECO:0000256" key="1">
    <source>
        <dbReference type="SAM" id="MobiDB-lite"/>
    </source>
</evidence>
<evidence type="ECO:0008006" key="5">
    <source>
        <dbReference type="Google" id="ProtNLM"/>
    </source>
</evidence>
<geneLocation type="plasmid" evidence="3 4">
    <name>unnamed2</name>
</geneLocation>
<keyword evidence="2" id="KW-0732">Signal</keyword>
<evidence type="ECO:0000313" key="4">
    <source>
        <dbReference type="Proteomes" id="UP000662986"/>
    </source>
</evidence>
<keyword evidence="4" id="KW-1185">Reference proteome</keyword>
<reference evidence="3 4" key="2">
    <citation type="journal article" date="2022" name="Arch. Microbiol.">
        <title>Rhodococcus pseudokoreensis sp. nov. isolated from the rhizosphere of young M26 apple rootstocks.</title>
        <authorList>
            <person name="Kampfer P."/>
            <person name="Glaeser S.P."/>
            <person name="Blom J."/>
            <person name="Wolf J."/>
            <person name="Benning S."/>
            <person name="Schloter M."/>
            <person name="Neumann-Schaal M."/>
        </authorList>
    </citation>
    <scope>NUCLEOTIDE SEQUENCE [LARGE SCALE GENOMIC DNA]</scope>
    <source>
        <strain evidence="3 4">R79</strain>
    </source>
</reference>
<feature type="region of interest" description="Disordered" evidence="1">
    <location>
        <begin position="28"/>
        <end position="66"/>
    </location>
</feature>
<reference evidence="3 4" key="1">
    <citation type="journal article" date="2021" name="Microbiol. Resour. Announc.">
        <title>Complete Genome Sequences of Two Rhodococcus sp. Strains with Large and Linear Chromosomes, Isolated from Apple Rhizosphere.</title>
        <authorList>
            <person name="Benning S."/>
            <person name="Brugnone N."/>
            <person name="Siani R."/>
            <person name="Kublik S."/>
            <person name="Schloter M."/>
            <person name="Rad V."/>
        </authorList>
    </citation>
    <scope>NUCLEOTIDE SEQUENCE [LARGE SCALE GENOMIC DNA]</scope>
    <source>
        <strain evidence="3 4">R79</strain>
    </source>
</reference>
<gene>
    <name evidence="3" type="ORF">JWS13_04325</name>
</gene>
<feature type="compositionally biased region" description="Low complexity" evidence="1">
    <location>
        <begin position="31"/>
        <end position="42"/>
    </location>
</feature>
<dbReference type="Proteomes" id="UP000662986">
    <property type="component" value="Plasmid unnamed2"/>
</dbReference>
<protein>
    <recommendedName>
        <fullName evidence="5">Mce-associated membrane protein</fullName>
    </recommendedName>
</protein>
<feature type="chain" id="PRO_5047316211" description="Mce-associated membrane protein" evidence="2">
    <location>
        <begin position="22"/>
        <end position="201"/>
    </location>
</feature>
<keyword evidence="3" id="KW-0614">Plasmid</keyword>
<name>A0A974ZRQ2_9NOCA</name>
<evidence type="ECO:0000313" key="3">
    <source>
        <dbReference type="EMBL" id="QSE87941.1"/>
    </source>
</evidence>
<dbReference type="RefSeq" id="WP_206004701.1">
    <property type="nucleotide sequence ID" value="NZ_CP070617.1"/>
</dbReference>
<evidence type="ECO:0000256" key="2">
    <source>
        <dbReference type="SAM" id="SignalP"/>
    </source>
</evidence>
<dbReference type="PROSITE" id="PS51257">
    <property type="entry name" value="PROKAR_LIPOPROTEIN"/>
    <property type="match status" value="1"/>
</dbReference>
<organism evidence="3 4">
    <name type="scientific">Rhodococcus pseudokoreensis</name>
    <dbReference type="NCBI Taxonomy" id="2811421"/>
    <lineage>
        <taxon>Bacteria</taxon>
        <taxon>Bacillati</taxon>
        <taxon>Actinomycetota</taxon>
        <taxon>Actinomycetes</taxon>
        <taxon>Mycobacteriales</taxon>
        <taxon>Nocardiaceae</taxon>
        <taxon>Rhodococcus</taxon>
    </lineage>
</organism>
<proteinExistence type="predicted"/>
<sequence length="201" mass="20744">MRSRALTASVAAVTAFCALLAGCGADKDTGQAVPSPAAPAQQWTPGPTGTAERTAPPVPSTLPPQVADLDRADASDVAEAALTVWFTWDTTTDSGPNDGSVRATPLLAAALARMVASEVPAQGPGGDWLGWSAQQARLVPTVSASAEPVPPQTDEKAYRSYVIDQAVTMPDGTVTDHRQSVVDVVLARNGGGWEVSRVSLR</sequence>
<feature type="signal peptide" evidence="2">
    <location>
        <begin position="1"/>
        <end position="21"/>
    </location>
</feature>
<accession>A0A974ZRQ2</accession>